<reference evidence="1 2" key="1">
    <citation type="journal article" date="2022" name="Hortic Res">
        <title>A haplotype resolved chromosomal level avocado genome allows analysis of novel avocado genes.</title>
        <authorList>
            <person name="Nath O."/>
            <person name="Fletcher S.J."/>
            <person name="Hayward A."/>
            <person name="Shaw L.M."/>
            <person name="Masouleh A.K."/>
            <person name="Furtado A."/>
            <person name="Henry R.J."/>
            <person name="Mitter N."/>
        </authorList>
    </citation>
    <scope>NUCLEOTIDE SEQUENCE [LARGE SCALE GENOMIC DNA]</scope>
    <source>
        <strain evidence="2">cv. Hass</strain>
    </source>
</reference>
<proteinExistence type="predicted"/>
<organism evidence="1 2">
    <name type="scientific">Persea americana</name>
    <name type="common">Avocado</name>
    <dbReference type="NCBI Taxonomy" id="3435"/>
    <lineage>
        <taxon>Eukaryota</taxon>
        <taxon>Viridiplantae</taxon>
        <taxon>Streptophyta</taxon>
        <taxon>Embryophyta</taxon>
        <taxon>Tracheophyta</taxon>
        <taxon>Spermatophyta</taxon>
        <taxon>Magnoliopsida</taxon>
        <taxon>Magnoliidae</taxon>
        <taxon>Laurales</taxon>
        <taxon>Lauraceae</taxon>
        <taxon>Persea</taxon>
    </lineage>
</organism>
<keyword evidence="2" id="KW-1185">Reference proteome</keyword>
<dbReference type="EMBL" id="CM056815">
    <property type="protein sequence ID" value="KAJ8630479.1"/>
    <property type="molecule type" value="Genomic_DNA"/>
</dbReference>
<evidence type="ECO:0000313" key="2">
    <source>
        <dbReference type="Proteomes" id="UP001234297"/>
    </source>
</evidence>
<protein>
    <submittedName>
        <fullName evidence="1">Uncharacterized protein</fullName>
    </submittedName>
</protein>
<sequence>MSLAMALPLHISSSSSSSSPNQPLSNKRIAFTTPLTYATRLTHLLKLQRSIPLHSPTILIQPSLQTKASLAFYLQTSHLQPFSAIAFTSRNGIAAFSESLSQTPTPPLPETGPTFTISALGKDADLLDRSFISKLCRNPTRIRVLVPPIATPISLAESLGAGAGRQVLCPCPLVVDLEEPPVIPEFLLALRSGGWIPVRVPAYETRWAGPRCGEALWKEEVVDAVVFTSTAEVEGLLKSLREMGFGWGEVRERWPGMVAAAHGPVTAAGAERLGVGVDVMSRRFGSFDGVVEALAAKWGRERSDSD</sequence>
<name>A0ACC2LBR0_PERAE</name>
<accession>A0ACC2LBR0</accession>
<comment type="caution">
    <text evidence="1">The sequence shown here is derived from an EMBL/GenBank/DDBJ whole genome shotgun (WGS) entry which is preliminary data.</text>
</comment>
<gene>
    <name evidence="1" type="ORF">MRB53_023802</name>
</gene>
<dbReference type="Proteomes" id="UP001234297">
    <property type="component" value="Chromosome 7"/>
</dbReference>
<evidence type="ECO:0000313" key="1">
    <source>
        <dbReference type="EMBL" id="KAJ8630479.1"/>
    </source>
</evidence>